<protein>
    <submittedName>
        <fullName evidence="3">Cupin domain-containing protein</fullName>
    </submittedName>
</protein>
<dbReference type="PANTHER" id="PTHR35848">
    <property type="entry name" value="OXALATE-BINDING PROTEIN"/>
    <property type="match status" value="1"/>
</dbReference>
<gene>
    <name evidence="3" type="ORF">HUG10_07000</name>
</gene>
<dbReference type="SUPFAM" id="SSF51182">
    <property type="entry name" value="RmlC-like cupins"/>
    <property type="match status" value="1"/>
</dbReference>
<keyword evidence="1" id="KW-0479">Metal-binding</keyword>
<dbReference type="OrthoDB" id="114121at2157"/>
<feature type="domain" description="Cupin type-2" evidence="2">
    <location>
        <begin position="35"/>
        <end position="101"/>
    </location>
</feature>
<evidence type="ECO:0000313" key="4">
    <source>
        <dbReference type="Proteomes" id="UP000509750"/>
    </source>
</evidence>
<dbReference type="EMBL" id="CP058529">
    <property type="protein sequence ID" value="QLG27310.1"/>
    <property type="molecule type" value="Genomic_DNA"/>
</dbReference>
<name>A0A7D5GEZ9_9EURY</name>
<dbReference type="InterPro" id="IPR014710">
    <property type="entry name" value="RmlC-like_jellyroll"/>
</dbReference>
<reference evidence="3 4" key="1">
    <citation type="submission" date="2020-07" db="EMBL/GenBank/DDBJ databases">
        <title>Gai3-2, isolated from salt lake.</title>
        <authorList>
            <person name="Cui H."/>
            <person name="Shi X."/>
        </authorList>
    </citation>
    <scope>NUCLEOTIDE SEQUENCE [LARGE SCALE GENOMIC DNA]</scope>
    <source>
        <strain evidence="3 4">Gai3-2</strain>
    </source>
</reference>
<evidence type="ECO:0000256" key="1">
    <source>
        <dbReference type="ARBA" id="ARBA00022723"/>
    </source>
</evidence>
<dbReference type="Pfam" id="PF07883">
    <property type="entry name" value="Cupin_2"/>
    <property type="match status" value="1"/>
</dbReference>
<proteinExistence type="predicted"/>
<keyword evidence="4" id="KW-1185">Reference proteome</keyword>
<dbReference type="GO" id="GO:0046872">
    <property type="term" value="F:metal ion binding"/>
    <property type="evidence" value="ECO:0007669"/>
    <property type="project" value="UniProtKB-KW"/>
</dbReference>
<dbReference type="RefSeq" id="WP_179168885.1">
    <property type="nucleotide sequence ID" value="NZ_CP058529.1"/>
</dbReference>
<dbReference type="Gene3D" id="2.60.120.10">
    <property type="entry name" value="Jelly Rolls"/>
    <property type="match status" value="1"/>
</dbReference>
<evidence type="ECO:0000313" key="3">
    <source>
        <dbReference type="EMBL" id="QLG27310.1"/>
    </source>
</evidence>
<organism evidence="3 4">
    <name type="scientific">Halorarum halophilum</name>
    <dbReference type="NCBI Taxonomy" id="2743090"/>
    <lineage>
        <taxon>Archaea</taxon>
        <taxon>Methanobacteriati</taxon>
        <taxon>Methanobacteriota</taxon>
        <taxon>Stenosarchaea group</taxon>
        <taxon>Halobacteria</taxon>
        <taxon>Halobacteriales</taxon>
        <taxon>Haloferacaceae</taxon>
        <taxon>Halorarum</taxon>
    </lineage>
</organism>
<dbReference type="Proteomes" id="UP000509750">
    <property type="component" value="Chromosome"/>
</dbReference>
<sequence length="114" mass="13229">MEPVSFDQAETYEPEEGWRRVAMAGSDAFSFEWFEKPPGHSSPMHDHENEQVCLVTEGELTVYTEDDEVTLGPYDSTWLEPWERHRVENTGDERAVGVDVFAPGRSFDFWLDRE</sequence>
<dbReference type="InterPro" id="IPR013096">
    <property type="entry name" value="Cupin_2"/>
</dbReference>
<dbReference type="InterPro" id="IPR051610">
    <property type="entry name" value="GPI/OXD"/>
</dbReference>
<dbReference type="KEGG" id="halg:HUG10_07000"/>
<accession>A0A7D5GEZ9</accession>
<dbReference type="AlphaFoldDB" id="A0A7D5GEZ9"/>
<dbReference type="InterPro" id="IPR011051">
    <property type="entry name" value="RmlC_Cupin_sf"/>
</dbReference>
<evidence type="ECO:0000259" key="2">
    <source>
        <dbReference type="Pfam" id="PF07883"/>
    </source>
</evidence>
<dbReference type="GeneID" id="56028567"/>